<feature type="region of interest" description="Disordered" evidence="1">
    <location>
        <begin position="1"/>
        <end position="47"/>
    </location>
</feature>
<name>A0ABP0U8B6_9BRYO</name>
<proteinExistence type="predicted"/>
<accession>A0ABP0U8B6</accession>
<dbReference type="PANTHER" id="PTHR28141:SF1">
    <property type="entry name" value="2',3'-CYCLIC-NUCLEOTIDE 3'-PHOSPHODIESTERASE"/>
    <property type="match status" value="1"/>
</dbReference>
<dbReference type="SUPFAM" id="SSF55144">
    <property type="entry name" value="LigT-like"/>
    <property type="match status" value="1"/>
</dbReference>
<reference evidence="2" key="1">
    <citation type="submission" date="2024-02" db="EMBL/GenBank/DDBJ databases">
        <authorList>
            <consortium name="ELIXIR-Norway"/>
            <consortium name="Elixir Norway"/>
        </authorList>
    </citation>
    <scope>NUCLEOTIDE SEQUENCE</scope>
</reference>
<sequence>MASKETAKTVVIEEEKRQQDEEAENAVGGGGDEADAPPQTPAEEEPDTVGMYSVWAIPPDYVLPSLHLVMTQLSERYAGPPFQPHVTVLGANPVLRSKAQQSLQQLCATTLPYTFKITGVTTDLKFHQCVYLTMEPTQEVVDAHIQAQGCFGFLEIGDDTTTMREEYMPHMSLLYGHLLKEELEEAKAKVEAEHGKQLIGMQFQVSSLGLYCTDPADVLCKSWKMVCQLPLRAPKR</sequence>
<dbReference type="InterPro" id="IPR009097">
    <property type="entry name" value="Cyclic_Pdiesterase"/>
</dbReference>
<dbReference type="Gene3D" id="3.90.1140.10">
    <property type="entry name" value="Cyclic phosphodiesterase"/>
    <property type="match status" value="1"/>
</dbReference>
<dbReference type="Proteomes" id="UP001497512">
    <property type="component" value="Chromosome 2"/>
</dbReference>
<gene>
    <name evidence="2" type="ORF">CSSPTR1EN2_LOCUS12478</name>
</gene>
<keyword evidence="3" id="KW-1185">Reference proteome</keyword>
<evidence type="ECO:0008006" key="4">
    <source>
        <dbReference type="Google" id="ProtNLM"/>
    </source>
</evidence>
<dbReference type="Pfam" id="PF07823">
    <property type="entry name" value="CPDase"/>
    <property type="match status" value="1"/>
</dbReference>
<feature type="compositionally biased region" description="Basic and acidic residues" evidence="1">
    <location>
        <begin position="1"/>
        <end position="20"/>
    </location>
</feature>
<dbReference type="InterPro" id="IPR012386">
    <property type="entry name" value="Cyclic-nucl_3Pdiesterase"/>
</dbReference>
<organism evidence="2 3">
    <name type="scientific">Sphagnum troendelagicum</name>
    <dbReference type="NCBI Taxonomy" id="128251"/>
    <lineage>
        <taxon>Eukaryota</taxon>
        <taxon>Viridiplantae</taxon>
        <taxon>Streptophyta</taxon>
        <taxon>Embryophyta</taxon>
        <taxon>Bryophyta</taxon>
        <taxon>Sphagnophytina</taxon>
        <taxon>Sphagnopsida</taxon>
        <taxon>Sphagnales</taxon>
        <taxon>Sphagnaceae</taxon>
        <taxon>Sphagnum</taxon>
    </lineage>
</organism>
<protein>
    <recommendedName>
        <fullName evidence="4">RNA ligase/cyclic nucleotide phosphodiesterase family protein</fullName>
    </recommendedName>
</protein>
<evidence type="ECO:0000313" key="3">
    <source>
        <dbReference type="Proteomes" id="UP001497512"/>
    </source>
</evidence>
<evidence type="ECO:0000313" key="2">
    <source>
        <dbReference type="EMBL" id="CAK9214931.1"/>
    </source>
</evidence>
<evidence type="ECO:0000256" key="1">
    <source>
        <dbReference type="SAM" id="MobiDB-lite"/>
    </source>
</evidence>
<dbReference type="EMBL" id="OZ019894">
    <property type="protein sequence ID" value="CAK9214931.1"/>
    <property type="molecule type" value="Genomic_DNA"/>
</dbReference>
<dbReference type="PANTHER" id="PTHR28141">
    <property type="entry name" value="2',3'-CYCLIC-NUCLEOTIDE 3'-PHOSPHODIESTERASE"/>
    <property type="match status" value="1"/>
</dbReference>